<proteinExistence type="inferred from homology"/>
<name>A0A8T3AB16_DENNO</name>
<dbReference type="InterPro" id="IPR036038">
    <property type="entry name" value="Aminotransferase-like"/>
</dbReference>
<reference evidence="4" key="1">
    <citation type="journal article" date="2022" name="Front. Genet.">
        <title>Chromosome-Scale Assembly of the Dendrobium nobile Genome Provides Insights Into the Molecular Mechanism of the Biosynthesis of the Medicinal Active Ingredient of Dendrobium.</title>
        <authorList>
            <person name="Xu Q."/>
            <person name="Niu S.-C."/>
            <person name="Li K.-L."/>
            <person name="Zheng P.-J."/>
            <person name="Zhang X.-J."/>
            <person name="Jia Y."/>
            <person name="Liu Y."/>
            <person name="Niu Y.-X."/>
            <person name="Yu L.-H."/>
            <person name="Chen D.-F."/>
            <person name="Zhang G.-Q."/>
        </authorList>
    </citation>
    <scope>NUCLEOTIDE SEQUENCE</scope>
    <source>
        <tissue evidence="4">Leaf</tissue>
    </source>
</reference>
<dbReference type="PANTHER" id="PTHR42825">
    <property type="entry name" value="AMINO ACID AMINOTRANSFERASE"/>
    <property type="match status" value="1"/>
</dbReference>
<accession>A0A8T3AB16</accession>
<keyword evidence="3" id="KW-0663">Pyridoxal phosphate</keyword>
<dbReference type="GO" id="GO:0009081">
    <property type="term" value="P:branched-chain amino acid metabolic process"/>
    <property type="evidence" value="ECO:0007669"/>
    <property type="project" value="InterPro"/>
</dbReference>
<comment type="similarity">
    <text evidence="2">Belongs to the class-IV pyridoxal-phosphate-dependent aminotransferase family.</text>
</comment>
<dbReference type="EMBL" id="JAGYWB010000018">
    <property type="protein sequence ID" value="KAI0493328.1"/>
    <property type="molecule type" value="Genomic_DNA"/>
</dbReference>
<sequence length="241" mass="26996">MRSNDHEALNSRYHRGAMPEEENAKKFLSQIADRFVGSEKTIILVMGTLYLIHEKSESLDVFKIFKAEVENQLGKKIKAVKSDRGGEYYGRYDGSGRTDLLHSPFFDVKMTVDETVDGYIDRILFTLAPSIEEHLPTGHWRITGRLHKTPPASFPWISTLGFVFLVVEERLVAIDELLEADEVFCTGTAVVVSPVGSITYLGKRVEYGDGVGIVSQQLYSALTSLQMGLSEDKLCWTVVVD</sequence>
<keyword evidence="5" id="KW-1185">Reference proteome</keyword>
<protein>
    <submittedName>
        <fullName evidence="4">Uncharacterized protein</fullName>
    </submittedName>
</protein>
<comment type="caution">
    <text evidence="4">The sequence shown here is derived from an EMBL/GenBank/DDBJ whole genome shotgun (WGS) entry which is preliminary data.</text>
</comment>
<dbReference type="InterPro" id="IPR005786">
    <property type="entry name" value="B_amino_transII"/>
</dbReference>
<dbReference type="AlphaFoldDB" id="A0A8T3AB16"/>
<dbReference type="GO" id="GO:0009507">
    <property type="term" value="C:chloroplast"/>
    <property type="evidence" value="ECO:0007669"/>
    <property type="project" value="TreeGrafter"/>
</dbReference>
<evidence type="ECO:0000256" key="3">
    <source>
        <dbReference type="ARBA" id="ARBA00022898"/>
    </source>
</evidence>
<comment type="cofactor">
    <cofactor evidence="1">
        <name>pyridoxal 5'-phosphate</name>
        <dbReference type="ChEBI" id="CHEBI:597326"/>
    </cofactor>
</comment>
<dbReference type="SUPFAM" id="SSF56752">
    <property type="entry name" value="D-aminoacid aminotransferase-like PLP-dependent enzymes"/>
    <property type="match status" value="1"/>
</dbReference>
<dbReference type="Gene3D" id="3.20.10.10">
    <property type="entry name" value="D-amino Acid Aminotransferase, subunit A, domain 2"/>
    <property type="match status" value="1"/>
</dbReference>
<dbReference type="SMR" id="A0A8T3AB16"/>
<gene>
    <name evidence="4" type="ORF">KFK09_027605</name>
</gene>
<organism evidence="4 5">
    <name type="scientific">Dendrobium nobile</name>
    <name type="common">Orchid</name>
    <dbReference type="NCBI Taxonomy" id="94219"/>
    <lineage>
        <taxon>Eukaryota</taxon>
        <taxon>Viridiplantae</taxon>
        <taxon>Streptophyta</taxon>
        <taxon>Embryophyta</taxon>
        <taxon>Tracheophyta</taxon>
        <taxon>Spermatophyta</taxon>
        <taxon>Magnoliopsida</taxon>
        <taxon>Liliopsida</taxon>
        <taxon>Asparagales</taxon>
        <taxon>Orchidaceae</taxon>
        <taxon>Epidendroideae</taxon>
        <taxon>Malaxideae</taxon>
        <taxon>Dendrobiinae</taxon>
        <taxon>Dendrobium</taxon>
    </lineage>
</organism>
<dbReference type="Proteomes" id="UP000829196">
    <property type="component" value="Unassembled WGS sequence"/>
</dbReference>
<evidence type="ECO:0000256" key="1">
    <source>
        <dbReference type="ARBA" id="ARBA00001933"/>
    </source>
</evidence>
<evidence type="ECO:0000256" key="2">
    <source>
        <dbReference type="ARBA" id="ARBA00009320"/>
    </source>
</evidence>
<evidence type="ECO:0000313" key="4">
    <source>
        <dbReference type="EMBL" id="KAI0493328.1"/>
    </source>
</evidence>
<dbReference type="GO" id="GO:0004084">
    <property type="term" value="F:branched-chain-amino-acid transaminase activity"/>
    <property type="evidence" value="ECO:0007669"/>
    <property type="project" value="InterPro"/>
</dbReference>
<dbReference type="OrthoDB" id="1937211at2759"/>
<dbReference type="InterPro" id="IPR043132">
    <property type="entry name" value="BCAT-like_C"/>
</dbReference>
<evidence type="ECO:0000313" key="5">
    <source>
        <dbReference type="Proteomes" id="UP000829196"/>
    </source>
</evidence>
<dbReference type="PANTHER" id="PTHR42825:SF2">
    <property type="entry name" value="BRANCHED-CHAIN-AMINO-ACID AMINOTRANSFERASE 3, CHLOROPLASTIC-RELATED"/>
    <property type="match status" value="1"/>
</dbReference>